<reference evidence="2 3" key="1">
    <citation type="journal article" date="2015" name="Nature">
        <title>rRNA introns, odd ribosomes, and small enigmatic genomes across a large radiation of phyla.</title>
        <authorList>
            <person name="Brown C.T."/>
            <person name="Hug L.A."/>
            <person name="Thomas B.C."/>
            <person name="Sharon I."/>
            <person name="Castelle C.J."/>
            <person name="Singh A."/>
            <person name="Wilkins M.J."/>
            <person name="Williams K.H."/>
            <person name="Banfield J.F."/>
        </authorList>
    </citation>
    <scope>NUCLEOTIDE SEQUENCE [LARGE SCALE GENOMIC DNA]</scope>
</reference>
<sequence length="115" mass="13240">MTTNLKKIITIGSVCLLFLIIIGYSYYRSEDLLRGVKLEINGITDGQAYGDPIIKMNGIAKNAKNLQINGREIFLDKEWNWQEQILLQKGYNIITIKAEDKFGKIKEKNYKIINN</sequence>
<dbReference type="Gene3D" id="2.60.40.10">
    <property type="entry name" value="Immunoglobulins"/>
    <property type="match status" value="1"/>
</dbReference>
<keyword evidence="1" id="KW-1133">Transmembrane helix</keyword>
<dbReference type="EMBL" id="LBTF01000014">
    <property type="protein sequence ID" value="KKQ35465.1"/>
    <property type="molecule type" value="Genomic_DNA"/>
</dbReference>
<protein>
    <submittedName>
        <fullName evidence="2">Uncharacterized protein</fullName>
    </submittedName>
</protein>
<evidence type="ECO:0000256" key="1">
    <source>
        <dbReference type="SAM" id="Phobius"/>
    </source>
</evidence>
<dbReference type="InterPro" id="IPR013783">
    <property type="entry name" value="Ig-like_fold"/>
</dbReference>
<evidence type="ECO:0000313" key="3">
    <source>
        <dbReference type="Proteomes" id="UP000033876"/>
    </source>
</evidence>
<gene>
    <name evidence="2" type="ORF">US50_C0014G0012</name>
</gene>
<evidence type="ECO:0000313" key="2">
    <source>
        <dbReference type="EMBL" id="KKQ35465.1"/>
    </source>
</evidence>
<dbReference type="Proteomes" id="UP000033876">
    <property type="component" value="Unassembled WGS sequence"/>
</dbReference>
<keyword evidence="1" id="KW-0472">Membrane</keyword>
<name>A0A0G0HA98_9BACT</name>
<dbReference type="AlphaFoldDB" id="A0A0G0HA98"/>
<feature type="transmembrane region" description="Helical" evidence="1">
    <location>
        <begin position="6"/>
        <end position="27"/>
    </location>
</feature>
<accession>A0A0G0HA98</accession>
<organism evidence="2 3">
    <name type="scientific">Candidatus Nomurabacteria bacterium GW2011_GWB1_37_5</name>
    <dbReference type="NCBI Taxonomy" id="1618742"/>
    <lineage>
        <taxon>Bacteria</taxon>
        <taxon>Candidatus Nomuraibacteriota</taxon>
    </lineage>
</organism>
<comment type="caution">
    <text evidence="2">The sequence shown here is derived from an EMBL/GenBank/DDBJ whole genome shotgun (WGS) entry which is preliminary data.</text>
</comment>
<keyword evidence="1" id="KW-0812">Transmembrane</keyword>
<proteinExistence type="predicted"/>